<dbReference type="EMBL" id="JAJCJK010000004">
    <property type="protein sequence ID" value="MCB6937511.1"/>
    <property type="molecule type" value="Genomic_DNA"/>
</dbReference>
<dbReference type="RefSeq" id="WP_306780574.1">
    <property type="nucleotide sequence ID" value="NZ_JAJCJK010000004.1"/>
</dbReference>
<accession>A0AAW4UCH9</accession>
<reference evidence="1" key="1">
    <citation type="submission" date="2021-10" db="EMBL/GenBank/DDBJ databases">
        <title>Collection of gut derived symbiotic bacterial strains cultured from healthy donors.</title>
        <authorList>
            <person name="Lin H."/>
            <person name="Littmann E."/>
            <person name="Kohout C."/>
            <person name="Pamer E.G."/>
        </authorList>
    </citation>
    <scope>NUCLEOTIDE SEQUENCE</scope>
    <source>
        <strain evidence="1">DFI.9.42</strain>
    </source>
</reference>
<organism evidence="1 2">
    <name type="scientific">Agathobacter rectalis</name>
    <dbReference type="NCBI Taxonomy" id="39491"/>
    <lineage>
        <taxon>Bacteria</taxon>
        <taxon>Bacillati</taxon>
        <taxon>Bacillota</taxon>
        <taxon>Clostridia</taxon>
        <taxon>Lachnospirales</taxon>
        <taxon>Lachnospiraceae</taxon>
        <taxon>Agathobacter</taxon>
    </lineage>
</organism>
<evidence type="ECO:0000313" key="2">
    <source>
        <dbReference type="Proteomes" id="UP001197684"/>
    </source>
</evidence>
<name>A0AAW4UCH9_9FIRM</name>
<evidence type="ECO:0000313" key="1">
    <source>
        <dbReference type="EMBL" id="MCB6937511.1"/>
    </source>
</evidence>
<proteinExistence type="predicted"/>
<sequence>MDGWSSDSQNFPKNKKGTWVRDADRTISLLGGNASGKPTALLVCDRCPWYGAGACERCDPYTGTRMV</sequence>
<protein>
    <submittedName>
        <fullName evidence="1">Uncharacterized protein</fullName>
    </submittedName>
</protein>
<dbReference type="AlphaFoldDB" id="A0AAW4UCH9"/>
<comment type="caution">
    <text evidence="1">The sequence shown here is derived from an EMBL/GenBank/DDBJ whole genome shotgun (WGS) entry which is preliminary data.</text>
</comment>
<gene>
    <name evidence="1" type="ORF">LIZ56_03670</name>
</gene>
<dbReference type="Proteomes" id="UP001197684">
    <property type="component" value="Unassembled WGS sequence"/>
</dbReference>